<dbReference type="InterPro" id="IPR016169">
    <property type="entry name" value="FAD-bd_PCMH_sub2"/>
</dbReference>
<reference evidence="12 13" key="1">
    <citation type="submission" date="2013-12" db="EMBL/GenBank/DDBJ databases">
        <authorList>
            <consortium name="DOE Joint Genome Institute"/>
            <person name="Eisen J."/>
            <person name="Huntemann M."/>
            <person name="Han J."/>
            <person name="Chen A."/>
            <person name="Kyrpides N."/>
            <person name="Mavromatis K."/>
            <person name="Markowitz V."/>
            <person name="Palaniappan K."/>
            <person name="Ivanova N."/>
            <person name="Schaumberg A."/>
            <person name="Pati A."/>
            <person name="Liolios K."/>
            <person name="Nordberg H.P."/>
            <person name="Cantor M.N."/>
            <person name="Hua S.X."/>
            <person name="Woyke T."/>
        </authorList>
    </citation>
    <scope>NUCLEOTIDE SEQUENCE [LARGE SCALE GENOMIC DNA]</scope>
    <source>
        <strain evidence="13">DSM 19437</strain>
    </source>
</reference>
<dbReference type="SUPFAM" id="SSF56176">
    <property type="entry name" value="FAD-binding/transporter-associated domain-like"/>
    <property type="match status" value="1"/>
</dbReference>
<proteinExistence type="inferred from homology"/>
<dbReference type="PANTHER" id="PTHR22777:SF32">
    <property type="entry name" value="UPF0053 INNER MEMBRANE PROTEIN YFJD"/>
    <property type="match status" value="1"/>
</dbReference>
<evidence type="ECO:0000256" key="8">
    <source>
        <dbReference type="ARBA" id="ARBA00023136"/>
    </source>
</evidence>
<comment type="subcellular location">
    <subcellularLocation>
        <location evidence="1">Cell membrane</location>
        <topology evidence="1">Multi-pass membrane protein</topology>
    </subcellularLocation>
</comment>
<keyword evidence="6 10" id="KW-1133">Transmembrane helix</keyword>
<organism evidence="12 13">
    <name type="scientific">Niabella soli DSM 19437</name>
    <dbReference type="NCBI Taxonomy" id="929713"/>
    <lineage>
        <taxon>Bacteria</taxon>
        <taxon>Pseudomonadati</taxon>
        <taxon>Bacteroidota</taxon>
        <taxon>Chitinophagia</taxon>
        <taxon>Chitinophagales</taxon>
        <taxon>Chitinophagaceae</taxon>
        <taxon>Niabella</taxon>
    </lineage>
</organism>
<dbReference type="InterPro" id="IPR044751">
    <property type="entry name" value="Ion_transp-like_CBS"/>
</dbReference>
<dbReference type="SUPFAM" id="SSF54631">
    <property type="entry name" value="CBS-domain pair"/>
    <property type="match status" value="1"/>
</dbReference>
<evidence type="ECO:0000256" key="9">
    <source>
        <dbReference type="PROSITE-ProRule" id="PRU00703"/>
    </source>
</evidence>
<evidence type="ECO:0000256" key="10">
    <source>
        <dbReference type="SAM" id="Phobius"/>
    </source>
</evidence>
<feature type="transmembrane region" description="Helical" evidence="10">
    <location>
        <begin position="149"/>
        <end position="167"/>
    </location>
</feature>
<dbReference type="OrthoDB" id="9798188at2"/>
<dbReference type="AlphaFoldDB" id="W0F4M5"/>
<dbReference type="GO" id="GO:0050660">
    <property type="term" value="F:flavin adenine dinucleotide binding"/>
    <property type="evidence" value="ECO:0007669"/>
    <property type="project" value="InterPro"/>
</dbReference>
<dbReference type="InterPro" id="IPR002550">
    <property type="entry name" value="CNNM"/>
</dbReference>
<keyword evidence="3" id="KW-1003">Cell membrane</keyword>
<dbReference type="PANTHER" id="PTHR22777">
    <property type="entry name" value="HEMOLYSIN-RELATED"/>
    <property type="match status" value="1"/>
</dbReference>
<dbReference type="InterPro" id="IPR046342">
    <property type="entry name" value="CBS_dom_sf"/>
</dbReference>
<keyword evidence="4 10" id="KW-0812">Transmembrane</keyword>
<sequence length="449" mass="50370">MEHLFTVFILSDVAPGQLPVGIQNATFLAVALALLVIISFSIAGSQAAIFSLDEKDIDVLKTKQQSSAKRILNLLEEPKEVFASMLIAKTLVNICIVVLTNYLISYYVPSTYLDTAIGIFLKFAIIAFSVLFLVEIFPRVWAAQNNLRFAFEWPVLIMIVEAIYLLLRRISRWTVAVADGFSRTVGANKAEETNSQQLDEAIEVQTDEISPEEKNIMKGIVKFGKISVKKVMRSRLYVSGVEYNTSFEALIKKVERLHYSRLPVYKGSLDEIAGVLNTKDLIPYLNDPTGLGDWHVKIRPPYFVPETKLIEDLLLDFQKRHIHFAVVVDEFGGTSGIVTMEDIIEEVIGEIKDEFDDDDLMINRIDDNNYIFEGRTMLHDMCKAMRLPIETFDAVRGDSESLGGLINELSGELPHAGDVVKTGDFAFTVMETEKNRVKTAKVTLTLTGN</sequence>
<evidence type="ECO:0000256" key="7">
    <source>
        <dbReference type="ARBA" id="ARBA00023122"/>
    </source>
</evidence>
<name>W0F4M5_9BACT</name>
<protein>
    <submittedName>
        <fullName evidence="12">Protein involved in gliding motility GldE</fullName>
    </submittedName>
</protein>
<dbReference type="Gene3D" id="3.10.580.10">
    <property type="entry name" value="CBS-domain"/>
    <property type="match status" value="1"/>
</dbReference>
<dbReference type="Gene3D" id="3.30.465.10">
    <property type="match status" value="1"/>
</dbReference>
<evidence type="ECO:0000313" key="13">
    <source>
        <dbReference type="Proteomes" id="UP000003586"/>
    </source>
</evidence>
<dbReference type="KEGG" id="nso:NIASO_17075"/>
<dbReference type="STRING" id="929713.NIASO_17075"/>
<comment type="similarity">
    <text evidence="2">Belongs to the UPF0053 family.</text>
</comment>
<dbReference type="Pfam" id="PF03471">
    <property type="entry name" value="CorC_HlyC"/>
    <property type="match status" value="1"/>
</dbReference>
<accession>W0F4M5</accession>
<dbReference type="FunFam" id="3.10.580.10:FF:000002">
    <property type="entry name" value="Magnesium/cobalt efflux protein CorC"/>
    <property type="match status" value="1"/>
</dbReference>
<evidence type="ECO:0000313" key="12">
    <source>
        <dbReference type="EMBL" id="AHF16414.1"/>
    </source>
</evidence>
<keyword evidence="7 9" id="KW-0129">CBS domain</keyword>
<dbReference type="HOGENOM" id="CLU_015237_4_1_10"/>
<evidence type="ECO:0000259" key="11">
    <source>
        <dbReference type="PROSITE" id="PS51371"/>
    </source>
</evidence>
<keyword evidence="5" id="KW-0677">Repeat</keyword>
<evidence type="ECO:0000256" key="4">
    <source>
        <dbReference type="ARBA" id="ARBA00022692"/>
    </source>
</evidence>
<dbReference type="Proteomes" id="UP000003586">
    <property type="component" value="Chromosome"/>
</dbReference>
<dbReference type="InterPro" id="IPR005170">
    <property type="entry name" value="Transptr-assoc_dom"/>
</dbReference>
<dbReference type="eggNOG" id="COG1253">
    <property type="taxonomic scope" value="Bacteria"/>
</dbReference>
<dbReference type="SMART" id="SM01091">
    <property type="entry name" value="CorC_HlyC"/>
    <property type="match status" value="1"/>
</dbReference>
<feature type="transmembrane region" description="Helical" evidence="10">
    <location>
        <begin position="116"/>
        <end position="137"/>
    </location>
</feature>
<dbReference type="InterPro" id="IPR000644">
    <property type="entry name" value="CBS_dom"/>
</dbReference>
<dbReference type="Pfam" id="PF00571">
    <property type="entry name" value="CBS"/>
    <property type="match status" value="1"/>
</dbReference>
<dbReference type="NCBIfam" id="TIGR03520">
    <property type="entry name" value="GldE"/>
    <property type="match status" value="1"/>
</dbReference>
<keyword evidence="8 10" id="KW-0472">Membrane</keyword>
<keyword evidence="13" id="KW-1185">Reference proteome</keyword>
<dbReference type="InterPro" id="IPR036318">
    <property type="entry name" value="FAD-bd_PCMH-like_sf"/>
</dbReference>
<dbReference type="CDD" id="cd04590">
    <property type="entry name" value="CBS_pair_CorC_HlyC_assoc"/>
    <property type="match status" value="1"/>
</dbReference>
<dbReference type="PROSITE" id="PS51371">
    <property type="entry name" value="CBS"/>
    <property type="match status" value="1"/>
</dbReference>
<evidence type="ECO:0000256" key="6">
    <source>
        <dbReference type="ARBA" id="ARBA00022989"/>
    </source>
</evidence>
<dbReference type="Pfam" id="PF01595">
    <property type="entry name" value="CNNM"/>
    <property type="match status" value="1"/>
</dbReference>
<dbReference type="GO" id="GO:0005886">
    <property type="term" value="C:plasma membrane"/>
    <property type="evidence" value="ECO:0007669"/>
    <property type="project" value="UniProtKB-SubCell"/>
</dbReference>
<feature type="transmembrane region" description="Helical" evidence="10">
    <location>
        <begin position="26"/>
        <end position="52"/>
    </location>
</feature>
<gene>
    <name evidence="12" type="ORF">NIASO_17075</name>
</gene>
<evidence type="ECO:0000256" key="2">
    <source>
        <dbReference type="ARBA" id="ARBA00006337"/>
    </source>
</evidence>
<feature type="domain" description="CBS" evidence="11">
    <location>
        <begin position="297"/>
        <end position="354"/>
    </location>
</feature>
<evidence type="ECO:0000256" key="1">
    <source>
        <dbReference type="ARBA" id="ARBA00004651"/>
    </source>
</evidence>
<dbReference type="RefSeq" id="WP_008587500.1">
    <property type="nucleotide sequence ID" value="NZ_CP007035.1"/>
</dbReference>
<evidence type="ECO:0000256" key="5">
    <source>
        <dbReference type="ARBA" id="ARBA00022737"/>
    </source>
</evidence>
<dbReference type="InterPro" id="IPR019862">
    <property type="entry name" value="Motility-assoc_prot_GldE"/>
</dbReference>
<evidence type="ECO:0000256" key="3">
    <source>
        <dbReference type="ARBA" id="ARBA00022475"/>
    </source>
</evidence>
<feature type="transmembrane region" description="Helical" evidence="10">
    <location>
        <begin position="81"/>
        <end position="104"/>
    </location>
</feature>
<dbReference type="EMBL" id="CP007035">
    <property type="protein sequence ID" value="AHF16414.1"/>
    <property type="molecule type" value="Genomic_DNA"/>
</dbReference>